<dbReference type="EMBL" id="JBFTWV010000062">
    <property type="protein sequence ID" value="KAL2793122.1"/>
    <property type="molecule type" value="Genomic_DNA"/>
</dbReference>
<protein>
    <submittedName>
        <fullName evidence="2">Uncharacterized protein</fullName>
    </submittedName>
</protein>
<sequence length="197" mass="21867">MLRRFTYPPCTWLLVLLLVLPSIIRARGAATELLSLEINVPFPMTKTYNAMRRPQVVFALQDLIHAVDNVDYFQWEMRQPASTTMSPGLNPMTSWAMRMTMMVVSAYFGGGGDLSGDLGCFAGDVLGDVLTVKTENYVCEAAFESLRGTDALLWYCSWEHDAGSQTYEGLMWESVPVEVVEEDEETSSSVTEAAPGD</sequence>
<evidence type="ECO:0000256" key="1">
    <source>
        <dbReference type="SAM" id="SignalP"/>
    </source>
</evidence>
<evidence type="ECO:0000313" key="3">
    <source>
        <dbReference type="Proteomes" id="UP001610563"/>
    </source>
</evidence>
<evidence type="ECO:0000313" key="2">
    <source>
        <dbReference type="EMBL" id="KAL2793122.1"/>
    </source>
</evidence>
<feature type="chain" id="PRO_5046656321" evidence="1">
    <location>
        <begin position="27"/>
        <end position="197"/>
    </location>
</feature>
<gene>
    <name evidence="2" type="ORF">BJX66DRAFT_339180</name>
</gene>
<organism evidence="2 3">
    <name type="scientific">Aspergillus keveii</name>
    <dbReference type="NCBI Taxonomy" id="714993"/>
    <lineage>
        <taxon>Eukaryota</taxon>
        <taxon>Fungi</taxon>
        <taxon>Dikarya</taxon>
        <taxon>Ascomycota</taxon>
        <taxon>Pezizomycotina</taxon>
        <taxon>Eurotiomycetes</taxon>
        <taxon>Eurotiomycetidae</taxon>
        <taxon>Eurotiales</taxon>
        <taxon>Aspergillaceae</taxon>
        <taxon>Aspergillus</taxon>
        <taxon>Aspergillus subgen. Nidulantes</taxon>
    </lineage>
</organism>
<feature type="signal peptide" evidence="1">
    <location>
        <begin position="1"/>
        <end position="26"/>
    </location>
</feature>
<reference evidence="2 3" key="1">
    <citation type="submission" date="2024-07" db="EMBL/GenBank/DDBJ databases">
        <title>Section-level genome sequencing and comparative genomics of Aspergillus sections Usti and Cavernicolus.</title>
        <authorList>
            <consortium name="Lawrence Berkeley National Laboratory"/>
            <person name="Nybo J.L."/>
            <person name="Vesth T.C."/>
            <person name="Theobald S."/>
            <person name="Frisvad J.C."/>
            <person name="Larsen T.O."/>
            <person name="Kjaerboelling I."/>
            <person name="Rothschild-Mancinelli K."/>
            <person name="Lyhne E.K."/>
            <person name="Kogle M.E."/>
            <person name="Barry K."/>
            <person name="Clum A."/>
            <person name="Na H."/>
            <person name="Ledsgaard L."/>
            <person name="Lin J."/>
            <person name="Lipzen A."/>
            <person name="Kuo A."/>
            <person name="Riley R."/>
            <person name="Mondo S."/>
            <person name="Labutti K."/>
            <person name="Haridas S."/>
            <person name="Pangalinan J."/>
            <person name="Salamov A.A."/>
            <person name="Simmons B.A."/>
            <person name="Magnuson J.K."/>
            <person name="Chen J."/>
            <person name="Drula E."/>
            <person name="Henrissat B."/>
            <person name="Wiebenga A."/>
            <person name="Lubbers R.J."/>
            <person name="Gomes A.C."/>
            <person name="Makela M.R."/>
            <person name="Stajich J."/>
            <person name="Grigoriev I.V."/>
            <person name="Mortensen U.H."/>
            <person name="De Vries R.P."/>
            <person name="Baker S.E."/>
            <person name="Andersen M.R."/>
        </authorList>
    </citation>
    <scope>NUCLEOTIDE SEQUENCE [LARGE SCALE GENOMIC DNA]</scope>
    <source>
        <strain evidence="2 3">CBS 209.92</strain>
    </source>
</reference>
<comment type="caution">
    <text evidence="2">The sequence shown here is derived from an EMBL/GenBank/DDBJ whole genome shotgun (WGS) entry which is preliminary data.</text>
</comment>
<accession>A0ABR4G282</accession>
<name>A0ABR4G282_9EURO</name>
<proteinExistence type="predicted"/>
<dbReference type="Proteomes" id="UP001610563">
    <property type="component" value="Unassembled WGS sequence"/>
</dbReference>
<keyword evidence="1" id="KW-0732">Signal</keyword>
<keyword evidence="3" id="KW-1185">Reference proteome</keyword>